<name>A0A8H7C6J9_AGABI</name>
<evidence type="ECO:0000313" key="3">
    <source>
        <dbReference type="Proteomes" id="UP000629468"/>
    </source>
</evidence>
<evidence type="ECO:0008006" key="4">
    <source>
        <dbReference type="Google" id="ProtNLM"/>
    </source>
</evidence>
<sequence length="964" mass="109096">MLSSSRALVHAPWRLVHHRIAWKSTPRSPKLPSFSTGIARFPGLLFDSLDEWTPTRTTSRNYATTSQSLHILIKEEKYDEAATMFKELSSRGTPVHPHPIYIKGIGDLLSRRALGEEERKLLTDWFELVPDIQSSTSAPTSLEFLLDDLRHHVKADSALAVSIGRVLARKGYKTLVECEVLPLVKSSFGSDDFSTLLQETSQLYVARSASNRSEVFEDTSEDYNSLMATSPPSPPSVLELVEMSLPHTLPSPDPSNQSVFEELDDDYVAPTSTPQHFPHQSPAAKLEQLVKELKYDDALQLLSELVQLDAPISFSHVYEFAVLDALKRPFSADYTPDVQLKLFTSWLSLIPFEHEHQPQSRLHVIQRTIMLAPVTNLPLIMRYCTILSAKGYVNLVGRQEIAVVMRFAPTDEINKFIQKLESANTAYWERFRPKSAAVSSTDFKSRVRSLSIRYMAYSGRVEEAIGLIPDRGSNIRLDGYTLAKLLRTIRDVNNPSFAQYLPRVEKLLRASSPDHEENLRQLCSKGEEAALATELQLFPTTARGTLSQTLRQLKRVLRSGQDVPHPFIIADFLERYLATGRTRALDLLLNLCLNSSYHSTSIFLYAEMLYYRRMGLHTLIIKTFVDHFYITGVPRDDVLQLCAEAEHRSDSPDDDSNNDNYNTRMCNFAPSQLPRGKAWPQKFHCNIVWHALVALTPSLAKLPVLYYKLLDIAEGSKTNSGTTIAPLTPPPSSTQPIDSAAFTPFMRQMMWISGPDRGYGIIRDIFQAGLQPTVYHYTEVAGYCARMGLVGPAMELLHYLEQSSGLMKRLVREKKEGKRTDRGIQTFSFLVPTNSARRSTSTFASVSPPSSTSSSPAEPQTEPQTIANNQTPTETQVPEPDLVFYISLMRGFILSQSSEAFQKVHKRLIEIQQYLPKQKFPKDQKEMLDYVYADFRIMSRKLGYDYKTERRSGYRTFMDNLKSS</sequence>
<organism evidence="2 3">
    <name type="scientific">Agaricus bisporus var. burnettii</name>
    <dbReference type="NCBI Taxonomy" id="192524"/>
    <lineage>
        <taxon>Eukaryota</taxon>
        <taxon>Fungi</taxon>
        <taxon>Dikarya</taxon>
        <taxon>Basidiomycota</taxon>
        <taxon>Agaricomycotina</taxon>
        <taxon>Agaricomycetes</taxon>
        <taxon>Agaricomycetidae</taxon>
        <taxon>Agaricales</taxon>
        <taxon>Agaricineae</taxon>
        <taxon>Agaricaceae</taxon>
        <taxon>Agaricus</taxon>
    </lineage>
</organism>
<dbReference type="AlphaFoldDB" id="A0A8H7C6J9"/>
<feature type="compositionally biased region" description="Low complexity" evidence="1">
    <location>
        <begin position="840"/>
        <end position="864"/>
    </location>
</feature>
<dbReference type="EMBL" id="JABXXO010000011">
    <property type="protein sequence ID" value="KAF7763629.1"/>
    <property type="molecule type" value="Genomic_DNA"/>
</dbReference>
<comment type="caution">
    <text evidence="2">The sequence shown here is derived from an EMBL/GenBank/DDBJ whole genome shotgun (WGS) entry which is preliminary data.</text>
</comment>
<protein>
    <recommendedName>
        <fullName evidence="4">Pentacotripeptide-repeat region of PRORP domain-containing protein</fullName>
    </recommendedName>
</protein>
<accession>A0A8H7C6J9</accession>
<feature type="compositionally biased region" description="Polar residues" evidence="1">
    <location>
        <begin position="865"/>
        <end position="876"/>
    </location>
</feature>
<feature type="region of interest" description="Disordered" evidence="1">
    <location>
        <begin position="840"/>
        <end position="876"/>
    </location>
</feature>
<reference evidence="2 3" key="1">
    <citation type="journal article" name="Sci. Rep.">
        <title>Telomere-to-telomere assembled and centromere annotated genomes of the two main subspecies of the button mushroom Agaricus bisporus reveal especially polymorphic chromosome ends.</title>
        <authorList>
            <person name="Sonnenberg A.S.M."/>
            <person name="Sedaghat-Telgerd N."/>
            <person name="Lavrijssen B."/>
            <person name="Ohm R.A."/>
            <person name="Hendrickx P.M."/>
            <person name="Scholtmeijer K."/>
            <person name="Baars J.J.P."/>
            <person name="van Peer A."/>
        </authorList>
    </citation>
    <scope>NUCLEOTIDE SEQUENCE [LARGE SCALE GENOMIC DNA]</scope>
    <source>
        <strain evidence="2 3">H119_p4</strain>
    </source>
</reference>
<evidence type="ECO:0000256" key="1">
    <source>
        <dbReference type="SAM" id="MobiDB-lite"/>
    </source>
</evidence>
<gene>
    <name evidence="2" type="ORF">Agabi119p4_8166</name>
</gene>
<dbReference type="Proteomes" id="UP000629468">
    <property type="component" value="Unassembled WGS sequence"/>
</dbReference>
<proteinExistence type="predicted"/>
<evidence type="ECO:0000313" key="2">
    <source>
        <dbReference type="EMBL" id="KAF7763629.1"/>
    </source>
</evidence>